<evidence type="ECO:0000313" key="2">
    <source>
        <dbReference type="EMBL" id="AHG01930.1"/>
    </source>
</evidence>
<accession>W0JXI5</accession>
<proteinExistence type="predicted"/>
<dbReference type="EMBL" id="CP007057">
    <property type="protein sequence ID" value="AHG01930.1"/>
    <property type="molecule type" value="Genomic_DNA"/>
</dbReference>
<keyword evidence="3" id="KW-1185">Reference proteome</keyword>
<organism evidence="2 3">
    <name type="scientific">Halostagnicola larsenii XH-48</name>
    <dbReference type="NCBI Taxonomy" id="797299"/>
    <lineage>
        <taxon>Archaea</taxon>
        <taxon>Methanobacteriati</taxon>
        <taxon>Methanobacteriota</taxon>
        <taxon>Stenosarchaea group</taxon>
        <taxon>Halobacteria</taxon>
        <taxon>Halobacteriales</taxon>
        <taxon>Natrialbaceae</taxon>
        <taxon>Halostagnicola</taxon>
    </lineage>
</organism>
<gene>
    <name evidence="2" type="ORF">HALLA_01135</name>
</gene>
<evidence type="ECO:0000259" key="1">
    <source>
        <dbReference type="Pfam" id="PF03008"/>
    </source>
</evidence>
<geneLocation type="plasmid" evidence="2">
    <name>unnamed</name>
</geneLocation>
<dbReference type="Proteomes" id="UP000019024">
    <property type="component" value="Plasmid unnamed2"/>
</dbReference>
<keyword evidence="2" id="KW-0614">Plasmid</keyword>
<feature type="domain" description="DUF234" evidence="1">
    <location>
        <begin position="13"/>
        <end position="47"/>
    </location>
</feature>
<protein>
    <recommendedName>
        <fullName evidence="1">DUF234 domain-containing protein</fullName>
    </recommendedName>
</protein>
<dbReference type="AlphaFoldDB" id="W0JXI5"/>
<dbReference type="InterPro" id="IPR004256">
    <property type="entry name" value="DUF234"/>
</dbReference>
<reference evidence="2 3" key="1">
    <citation type="submission" date="2014-01" db="EMBL/GenBank/DDBJ databases">
        <authorList>
            <consortium name="DOE Joint Genome Institute"/>
            <person name="Anderson I."/>
            <person name="Huntemann M."/>
            <person name="Han J."/>
            <person name="Chen A."/>
            <person name="Kyrpides N."/>
            <person name="Mavromatis K."/>
            <person name="Markowitz V."/>
            <person name="Palaniappan K."/>
            <person name="Ivanova N."/>
            <person name="Schaumberg A."/>
            <person name="Pati A."/>
            <person name="Liolios K."/>
            <person name="Nordberg H.P."/>
            <person name="Cantor M.N."/>
            <person name="Hua S.X."/>
            <person name="Woyke T."/>
        </authorList>
    </citation>
    <scope>NUCLEOTIDE SEQUENCE [LARGE SCALE GENOMIC DNA]</scope>
    <source>
        <strain evidence="2 3">XH-48</strain>
        <plasmid evidence="3">2</plasmid>
    </source>
</reference>
<dbReference type="Pfam" id="PF03008">
    <property type="entry name" value="DUF234"/>
    <property type="match status" value="1"/>
</dbReference>
<dbReference type="KEGG" id="hlr:HALLA_01135"/>
<name>W0JXI5_9EURY</name>
<evidence type="ECO:0000313" key="3">
    <source>
        <dbReference type="Proteomes" id="UP000019024"/>
    </source>
</evidence>
<dbReference type="HOGENOM" id="CLU_171534_0_0_2"/>
<sequence>MPDALPNLYPEKTFLNIGRWWYKEYEVDAVGFTKDGTMVVGECKFTNAPLDYGALASLDDHAAEIRWTPETGETDTKYALFTRSGATRLVQKAVSERDDLQLFDSGDVTRHV</sequence>
<dbReference type="eggNOG" id="arCOG03166">
    <property type="taxonomic scope" value="Archaea"/>
</dbReference>